<dbReference type="PANTHER" id="PTHR35802">
    <property type="entry name" value="PROTEASE SYNTHASE AND SPORULATION PROTEIN PAI 2"/>
    <property type="match status" value="1"/>
</dbReference>
<dbReference type="AlphaFoldDB" id="K5WIA8"/>
<name>K5WIA8_PHACS</name>
<gene>
    <name evidence="1" type="ORF">PHACADRAFT_248894</name>
</gene>
<dbReference type="Pfam" id="PF04299">
    <property type="entry name" value="FMN_bind_2"/>
    <property type="match status" value="1"/>
</dbReference>
<dbReference type="KEGG" id="pco:PHACADRAFT_248894"/>
<dbReference type="PANTHER" id="PTHR35802:SF1">
    <property type="entry name" value="PROTEASE SYNTHASE AND SPORULATION PROTEIN PAI 2"/>
    <property type="match status" value="1"/>
</dbReference>
<dbReference type="OrthoDB" id="2101473at2759"/>
<dbReference type="InParanoid" id="K5WIA8"/>
<evidence type="ECO:0008006" key="3">
    <source>
        <dbReference type="Google" id="ProtNLM"/>
    </source>
</evidence>
<evidence type="ECO:0000313" key="2">
    <source>
        <dbReference type="Proteomes" id="UP000008370"/>
    </source>
</evidence>
<organism evidence="1 2">
    <name type="scientific">Phanerochaete carnosa (strain HHB-10118-sp)</name>
    <name type="common">White-rot fungus</name>
    <name type="synonym">Peniophora carnosa</name>
    <dbReference type="NCBI Taxonomy" id="650164"/>
    <lineage>
        <taxon>Eukaryota</taxon>
        <taxon>Fungi</taxon>
        <taxon>Dikarya</taxon>
        <taxon>Basidiomycota</taxon>
        <taxon>Agaricomycotina</taxon>
        <taxon>Agaricomycetes</taxon>
        <taxon>Polyporales</taxon>
        <taxon>Phanerochaetaceae</taxon>
        <taxon>Phanerochaete</taxon>
    </lineage>
</organism>
<dbReference type="PIRSF" id="PIRSF010372">
    <property type="entry name" value="PaiB"/>
    <property type="match status" value="1"/>
</dbReference>
<dbReference type="GeneID" id="18914481"/>
<dbReference type="SUPFAM" id="SSF50475">
    <property type="entry name" value="FMN-binding split barrel"/>
    <property type="match status" value="1"/>
</dbReference>
<dbReference type="HOGENOM" id="CLU_065853_1_0_1"/>
<reference evidence="1 2" key="1">
    <citation type="journal article" date="2012" name="BMC Genomics">
        <title>Comparative genomics of the white-rot fungi, Phanerochaete carnosa and P. chrysosporium, to elucidate the genetic basis of the distinct wood types they colonize.</title>
        <authorList>
            <person name="Suzuki H."/>
            <person name="MacDonald J."/>
            <person name="Syed K."/>
            <person name="Salamov A."/>
            <person name="Hori C."/>
            <person name="Aerts A."/>
            <person name="Henrissat B."/>
            <person name="Wiebenga A."/>
            <person name="vanKuyk P.A."/>
            <person name="Barry K."/>
            <person name="Lindquist E."/>
            <person name="LaButti K."/>
            <person name="Lapidus A."/>
            <person name="Lucas S."/>
            <person name="Coutinho P."/>
            <person name="Gong Y."/>
            <person name="Samejima M."/>
            <person name="Mahadevan R."/>
            <person name="Abou-Zaid M."/>
            <person name="de Vries R.P."/>
            <person name="Igarashi K."/>
            <person name="Yadav J.S."/>
            <person name="Grigoriev I.V."/>
            <person name="Master E.R."/>
        </authorList>
    </citation>
    <scope>NUCLEOTIDE SEQUENCE [LARGE SCALE GENOMIC DNA]</scope>
    <source>
        <strain evidence="1 2">HHB-10118-sp</strain>
    </source>
</reference>
<proteinExistence type="predicted"/>
<dbReference type="EMBL" id="JH930469">
    <property type="protein sequence ID" value="EKM58814.1"/>
    <property type="molecule type" value="Genomic_DNA"/>
</dbReference>
<evidence type="ECO:0000313" key="1">
    <source>
        <dbReference type="EMBL" id="EKM58814.1"/>
    </source>
</evidence>
<protein>
    <recommendedName>
        <fullName evidence="3">Transcriptional regulator</fullName>
    </recommendedName>
</protein>
<dbReference type="Gene3D" id="2.30.110.10">
    <property type="entry name" value="Electron Transport, Fmn-binding Protein, Chain A"/>
    <property type="match status" value="1"/>
</dbReference>
<dbReference type="RefSeq" id="XP_007391406.1">
    <property type="nucleotide sequence ID" value="XM_007391344.1"/>
</dbReference>
<keyword evidence="2" id="KW-1185">Reference proteome</keyword>
<dbReference type="Proteomes" id="UP000008370">
    <property type="component" value="Unassembled WGS sequence"/>
</dbReference>
<dbReference type="InterPro" id="IPR012349">
    <property type="entry name" value="Split_barrel_FMN-bd"/>
</dbReference>
<sequence>MYIRPVHAEHHLPTLHAFVRSNPLGILTTAIDSSSHHFLQSSHIPWLLDDGGAQGLGVLRGHIARANPQAKVIIEELTNGPSQASAPRLQKDVLVLFNGPAHHYVTPKFYTETKPSTGKVVPTWDYAAVQVYGRATVYFDTTDPATDAYLTKQVSDLSQFAEGTLMGYNSPWKVSDAPSNYIELLKKAIIGIEIEITDIAGRWKMGQELPEGDREGVVKGFEQLGTPVAQIMAQTVRERAELAEARKKAQV</sequence>
<dbReference type="InterPro" id="IPR007396">
    <property type="entry name" value="TR_PAI2-type"/>
</dbReference>
<accession>K5WIA8</accession>